<evidence type="ECO:0000259" key="17">
    <source>
        <dbReference type="PROSITE" id="PS51194"/>
    </source>
</evidence>
<dbReference type="GO" id="GO:0005524">
    <property type="term" value="F:ATP binding"/>
    <property type="evidence" value="ECO:0007669"/>
    <property type="project" value="UniProtKB-KW"/>
</dbReference>
<dbReference type="SUPFAM" id="SSF101690">
    <property type="entry name" value="PAZ domain"/>
    <property type="match status" value="1"/>
</dbReference>
<evidence type="ECO:0000259" key="16">
    <source>
        <dbReference type="PROSITE" id="PS50821"/>
    </source>
</evidence>
<proteinExistence type="inferred from homology"/>
<dbReference type="OrthoDB" id="6513042at2759"/>
<dbReference type="GO" id="GO:0004525">
    <property type="term" value="F:ribonuclease III activity"/>
    <property type="evidence" value="ECO:0007669"/>
    <property type="project" value="InterPro"/>
</dbReference>
<keyword evidence="14" id="KW-0694">RNA-binding</keyword>
<evidence type="ECO:0000256" key="13">
    <source>
        <dbReference type="ARBA" id="ARBA00035116"/>
    </source>
</evidence>
<sequence>TCYDSGYTTFCFEAQLFADRHNARGKHPYASIMMEFYHCQLTHESAQLPRIFGMTASPIKSKGIPFSNPKLKIYKHVDISSTLSKSLSHDMARLKEKHECSISKSNLSYKSDGFAKRPVSKLYSAFLFCLSEMGVWLAFKAAEFLSQEETDFFSWGELDVCAQTIVRDFSLDASKVFSGCLPSGITVSNIHFIHVFDFFMLSGSLTHSLSLRGKHRDLEDLRCIIFVERIITTIVLRSLLNDLLPELSGWRNEYTAGHVSVVQSHIRYISMQMLQVNIIAATSILEEGLDVQSCNLVIRFDPLATVCSYIQSRERARMQNSDFLLMVKSGDESTLTRVQNFMASGEMMRQESLHHASIPCSPLEDEMLPSDGYFKPNPRCVIDKETRTCTLQLPKSCPLQRIITVQGNSTKILRQLACLKACKELHRVGTLTDNLIPTIIDEETINKELELQHETYDDIQLHGIILVVRTRLKCDELHGIILAVRTRLKCDDEILAFDLDVGNRGRVQVQLKYSKVVTLSSEEIRRYQRFQDALVAGQSPIGFAVFDYLLLLSVGTLPEIKSKCVNSLLFPSQVLRDKHMDWCSTQDRKRSVNTKTEVVCSCLLENSLVFTPHNGNIYCITGFLNNLDCNSLLIMRTGESITYREYYKKWQGIKLCFEEPLLRGKCISKVHNYLQRSKTQKAKDAIDSSVELPPEICLVIMSPVSISTLYMYSFVPSIMHRIESLVMASHLNSMLLDDYKLNVFIPTAKVLQAVTTRKSLEKFHLESLETFGDAFVKYVVSTQLFKTYENHHEGFLCVKKSKIISNDALCKLGCARKIPIGIYLSKRVVDVVEALIGAYLSSGGEVAVLSLMKWLRMDIDFVDAPIQRNFPLNAEKLVNIRYFESLLHYKFHDPSLLVEAQILHAT</sequence>
<evidence type="ECO:0000313" key="19">
    <source>
        <dbReference type="EMBL" id="KAG5574730.1"/>
    </source>
</evidence>
<dbReference type="PROSITE" id="PS51194">
    <property type="entry name" value="HELICASE_CTER"/>
    <property type="match status" value="1"/>
</dbReference>
<organism evidence="19 20">
    <name type="scientific">Solanum commersonii</name>
    <name type="common">Commerson's wild potato</name>
    <name type="synonym">Commerson's nightshade</name>
    <dbReference type="NCBI Taxonomy" id="4109"/>
    <lineage>
        <taxon>Eukaryota</taxon>
        <taxon>Viridiplantae</taxon>
        <taxon>Streptophyta</taxon>
        <taxon>Embryophyta</taxon>
        <taxon>Tracheophyta</taxon>
        <taxon>Spermatophyta</taxon>
        <taxon>Magnoliopsida</taxon>
        <taxon>eudicotyledons</taxon>
        <taxon>Gunneridae</taxon>
        <taxon>Pentapetalae</taxon>
        <taxon>asterids</taxon>
        <taxon>lamiids</taxon>
        <taxon>Solanales</taxon>
        <taxon>Solanaceae</taxon>
        <taxon>Solanoideae</taxon>
        <taxon>Solaneae</taxon>
        <taxon>Solanum</taxon>
    </lineage>
</organism>
<keyword evidence="11" id="KW-0460">Magnesium</keyword>
<keyword evidence="4" id="KW-0479">Metal-binding</keyword>
<comment type="caution">
    <text evidence="19">The sequence shown here is derived from an EMBL/GenBank/DDBJ whole genome shotgun (WGS) entry which is preliminary data.</text>
</comment>
<dbReference type="InterPro" id="IPR000999">
    <property type="entry name" value="RNase_III_dom"/>
</dbReference>
<dbReference type="AlphaFoldDB" id="A0A9J5WGI7"/>
<evidence type="ECO:0000256" key="6">
    <source>
        <dbReference type="ARBA" id="ARBA00022741"/>
    </source>
</evidence>
<evidence type="ECO:0000256" key="14">
    <source>
        <dbReference type="PROSITE-ProRule" id="PRU00657"/>
    </source>
</evidence>
<feature type="domain" description="Helicase C-terminal" evidence="17">
    <location>
        <begin position="210"/>
        <end position="366"/>
    </location>
</feature>
<evidence type="ECO:0000259" key="18">
    <source>
        <dbReference type="PROSITE" id="PS51327"/>
    </source>
</evidence>
<reference evidence="19 20" key="1">
    <citation type="submission" date="2020-09" db="EMBL/GenBank/DDBJ databases">
        <title>De no assembly of potato wild relative species, Solanum commersonii.</title>
        <authorList>
            <person name="Cho K."/>
        </authorList>
    </citation>
    <scope>NUCLEOTIDE SEQUENCE [LARGE SCALE GENOMIC DNA]</scope>
    <source>
        <strain evidence="19">LZ3.2</strain>
        <tissue evidence="19">Leaf</tissue>
    </source>
</reference>
<dbReference type="GO" id="GO:0030422">
    <property type="term" value="P:siRNA processing"/>
    <property type="evidence" value="ECO:0007669"/>
    <property type="project" value="TreeGrafter"/>
</dbReference>
<dbReference type="PANTHER" id="PTHR14950:SF70">
    <property type="entry name" value="ENDORIBONUCLEASE DICER HOMOLOG 2"/>
    <property type="match status" value="1"/>
</dbReference>
<dbReference type="PROSITE" id="PS50821">
    <property type="entry name" value="PAZ"/>
    <property type="match status" value="1"/>
</dbReference>
<gene>
    <name evidence="19" type="ORF">H5410_054864</name>
</gene>
<evidence type="ECO:0000256" key="5">
    <source>
        <dbReference type="ARBA" id="ARBA00022737"/>
    </source>
</evidence>
<dbReference type="SUPFAM" id="SSF52540">
    <property type="entry name" value="P-loop containing nucleoside triphosphate hydrolases"/>
    <property type="match status" value="1"/>
</dbReference>
<dbReference type="InterPro" id="IPR036085">
    <property type="entry name" value="PAZ_dom_sf"/>
</dbReference>
<evidence type="ECO:0000256" key="11">
    <source>
        <dbReference type="ARBA" id="ARBA00022842"/>
    </source>
</evidence>
<dbReference type="CDD" id="cd00593">
    <property type="entry name" value="RIBOc"/>
    <property type="match status" value="1"/>
</dbReference>
<evidence type="ECO:0000256" key="8">
    <source>
        <dbReference type="ARBA" id="ARBA00022801"/>
    </source>
</evidence>
<dbReference type="Pfam" id="PF02170">
    <property type="entry name" value="PAZ"/>
    <property type="match status" value="1"/>
</dbReference>
<dbReference type="Pfam" id="PF00636">
    <property type="entry name" value="Ribonuclease_3"/>
    <property type="match status" value="1"/>
</dbReference>
<comment type="similarity">
    <text evidence="13">Belongs to the helicase family. Dicer subfamily.</text>
</comment>
<dbReference type="GO" id="GO:0046872">
    <property type="term" value="F:metal ion binding"/>
    <property type="evidence" value="ECO:0007669"/>
    <property type="project" value="UniProtKB-KW"/>
</dbReference>
<dbReference type="PANTHER" id="PTHR14950">
    <property type="entry name" value="DICER-RELATED"/>
    <property type="match status" value="1"/>
</dbReference>
<keyword evidence="12" id="KW-0464">Manganese</keyword>
<evidence type="ECO:0000256" key="4">
    <source>
        <dbReference type="ARBA" id="ARBA00022723"/>
    </source>
</evidence>
<name>A0A9J5WGI7_SOLCO</name>
<dbReference type="Pfam" id="PF03368">
    <property type="entry name" value="Dicer_dimer"/>
    <property type="match status" value="1"/>
</dbReference>
<keyword evidence="9" id="KW-0347">Helicase</keyword>
<dbReference type="Proteomes" id="UP000824120">
    <property type="component" value="Chromosome 11"/>
</dbReference>
<dbReference type="Gene3D" id="2.170.260.10">
    <property type="entry name" value="paz domain"/>
    <property type="match status" value="1"/>
</dbReference>
<accession>A0A9J5WGI7</accession>
<evidence type="ECO:0008006" key="21">
    <source>
        <dbReference type="Google" id="ProtNLM"/>
    </source>
</evidence>
<evidence type="ECO:0000256" key="7">
    <source>
        <dbReference type="ARBA" id="ARBA00022759"/>
    </source>
</evidence>
<dbReference type="InterPro" id="IPR027417">
    <property type="entry name" value="P-loop_NTPase"/>
</dbReference>
<feature type="domain" description="PAZ" evidence="16">
    <location>
        <begin position="594"/>
        <end position="701"/>
    </location>
</feature>
<dbReference type="InterPro" id="IPR038248">
    <property type="entry name" value="Dicer_dimer_sf"/>
</dbReference>
<dbReference type="InterPro" id="IPR036389">
    <property type="entry name" value="RNase_III_sf"/>
</dbReference>
<dbReference type="Gene3D" id="3.40.50.300">
    <property type="entry name" value="P-loop containing nucleotide triphosphate hydrolases"/>
    <property type="match status" value="3"/>
</dbReference>
<dbReference type="GO" id="GO:0004386">
    <property type="term" value="F:helicase activity"/>
    <property type="evidence" value="ECO:0007669"/>
    <property type="project" value="UniProtKB-KW"/>
</dbReference>
<evidence type="ECO:0000256" key="1">
    <source>
        <dbReference type="ARBA" id="ARBA00001936"/>
    </source>
</evidence>
<dbReference type="PROSITE" id="PS51327">
    <property type="entry name" value="DICER_DSRBF"/>
    <property type="match status" value="1"/>
</dbReference>
<comment type="cofactor">
    <cofactor evidence="1">
        <name>Mn(2+)</name>
        <dbReference type="ChEBI" id="CHEBI:29035"/>
    </cofactor>
</comment>
<dbReference type="PROSITE" id="PS50142">
    <property type="entry name" value="RNASE_3_2"/>
    <property type="match status" value="1"/>
</dbReference>
<dbReference type="InterPro" id="IPR005034">
    <property type="entry name" value="Dicer_dimerisation"/>
</dbReference>
<evidence type="ECO:0000256" key="9">
    <source>
        <dbReference type="ARBA" id="ARBA00022806"/>
    </source>
</evidence>
<feature type="domain" description="RNase III" evidence="15">
    <location>
        <begin position="732"/>
        <end position="844"/>
    </location>
</feature>
<evidence type="ECO:0000256" key="12">
    <source>
        <dbReference type="ARBA" id="ARBA00023211"/>
    </source>
</evidence>
<keyword evidence="20" id="KW-1185">Reference proteome</keyword>
<dbReference type="InterPro" id="IPR001650">
    <property type="entry name" value="Helicase_C-like"/>
</dbReference>
<keyword evidence="8" id="KW-0378">Hydrolase</keyword>
<keyword evidence="6" id="KW-0547">Nucleotide-binding</keyword>
<evidence type="ECO:0000259" key="15">
    <source>
        <dbReference type="PROSITE" id="PS50142"/>
    </source>
</evidence>
<comment type="cofactor">
    <cofactor evidence="2">
        <name>Mg(2+)</name>
        <dbReference type="ChEBI" id="CHEBI:18420"/>
    </cofactor>
</comment>
<dbReference type="GO" id="GO:0005634">
    <property type="term" value="C:nucleus"/>
    <property type="evidence" value="ECO:0007669"/>
    <property type="project" value="TreeGrafter"/>
</dbReference>
<dbReference type="EMBL" id="JACXVP010000011">
    <property type="protein sequence ID" value="KAG5574730.1"/>
    <property type="molecule type" value="Genomic_DNA"/>
</dbReference>
<dbReference type="Gene3D" id="3.30.160.380">
    <property type="entry name" value="Dicer dimerisation domain"/>
    <property type="match status" value="1"/>
</dbReference>
<dbReference type="SMART" id="SM00535">
    <property type="entry name" value="RIBOc"/>
    <property type="match status" value="1"/>
</dbReference>
<dbReference type="GO" id="GO:0005737">
    <property type="term" value="C:cytoplasm"/>
    <property type="evidence" value="ECO:0007669"/>
    <property type="project" value="TreeGrafter"/>
</dbReference>
<keyword evidence="7" id="KW-0255">Endonuclease</keyword>
<dbReference type="SUPFAM" id="SSF69065">
    <property type="entry name" value="RNase III domain-like"/>
    <property type="match status" value="1"/>
</dbReference>
<dbReference type="Gene3D" id="1.10.1520.10">
    <property type="entry name" value="Ribonuclease III domain"/>
    <property type="match status" value="1"/>
</dbReference>
<protein>
    <recommendedName>
        <fullName evidence="21">Dicer-like protein</fullName>
    </recommendedName>
</protein>
<keyword evidence="3" id="KW-0540">Nuclease</keyword>
<evidence type="ECO:0000256" key="10">
    <source>
        <dbReference type="ARBA" id="ARBA00022840"/>
    </source>
</evidence>
<keyword evidence="5" id="KW-0677">Repeat</keyword>
<dbReference type="InterPro" id="IPR003100">
    <property type="entry name" value="PAZ_dom"/>
</dbReference>
<evidence type="ECO:0000256" key="2">
    <source>
        <dbReference type="ARBA" id="ARBA00001946"/>
    </source>
</evidence>
<keyword evidence="10" id="KW-0067">ATP-binding</keyword>
<evidence type="ECO:0000256" key="3">
    <source>
        <dbReference type="ARBA" id="ARBA00022722"/>
    </source>
</evidence>
<feature type="non-terminal residue" evidence="19">
    <location>
        <position position="906"/>
    </location>
</feature>
<dbReference type="Pfam" id="PF00271">
    <property type="entry name" value="Helicase_C"/>
    <property type="match status" value="1"/>
</dbReference>
<feature type="domain" description="Dicer dsRNA-binding fold" evidence="18">
    <location>
        <begin position="352"/>
        <end position="445"/>
    </location>
</feature>
<evidence type="ECO:0000313" key="20">
    <source>
        <dbReference type="Proteomes" id="UP000824120"/>
    </source>
</evidence>
<dbReference type="GO" id="GO:0003723">
    <property type="term" value="F:RNA binding"/>
    <property type="evidence" value="ECO:0007669"/>
    <property type="project" value="UniProtKB-UniRule"/>
</dbReference>